<dbReference type="EMBL" id="LN899821">
    <property type="protein sequence ID" value="CUV20803.1"/>
    <property type="molecule type" value="Genomic_DNA"/>
</dbReference>
<reference evidence="1" key="1">
    <citation type="submission" date="2015-10" db="EMBL/GenBank/DDBJ databases">
        <authorList>
            <person name="Gilbert D.G."/>
        </authorList>
    </citation>
    <scope>NUCLEOTIDE SEQUENCE</scope>
    <source>
        <strain evidence="1">Phyl III-seqv23</strain>
    </source>
</reference>
<evidence type="ECO:0000313" key="1">
    <source>
        <dbReference type="EMBL" id="CUV20803.1"/>
    </source>
</evidence>
<name>A0A0S4UF06_RALSL</name>
<protein>
    <submittedName>
        <fullName evidence="1">Uncharacterized protein</fullName>
    </submittedName>
</protein>
<gene>
    <name evidence="1" type="ORF">PSS4_v1_1740007</name>
</gene>
<organism evidence="1">
    <name type="scientific">Ralstonia solanacearum</name>
    <name type="common">Pseudomonas solanacearum</name>
    <dbReference type="NCBI Taxonomy" id="305"/>
    <lineage>
        <taxon>Bacteria</taxon>
        <taxon>Pseudomonadati</taxon>
        <taxon>Pseudomonadota</taxon>
        <taxon>Betaproteobacteria</taxon>
        <taxon>Burkholderiales</taxon>
        <taxon>Burkholderiaceae</taxon>
        <taxon>Ralstonia</taxon>
        <taxon>Ralstonia solanacearum species complex</taxon>
    </lineage>
</organism>
<proteinExistence type="predicted"/>
<accession>A0A0S4UF06</accession>
<sequence>MKSSELAFPGAEAAFGMGTSVEFDSDWLTLGKHRVRLRCTRGFPSERTRSVAELAKIAVENNLSAAARLVEVTAGRGEKSYTITIGTTFTKDKQMTPHLELALATIFGLAPSQLNMEVVVVSQAEVDMHAGVYERMLAEKLHIVPPIQ</sequence>
<dbReference type="AlphaFoldDB" id="A0A0S4UF06"/>